<evidence type="ECO:0000259" key="1">
    <source>
        <dbReference type="Pfam" id="PF10988"/>
    </source>
</evidence>
<name>A0A848L5T7_9BACT</name>
<organism evidence="2 3">
    <name type="scientific">Pyxidicoccus fallax</name>
    <dbReference type="NCBI Taxonomy" id="394095"/>
    <lineage>
        <taxon>Bacteria</taxon>
        <taxon>Pseudomonadati</taxon>
        <taxon>Myxococcota</taxon>
        <taxon>Myxococcia</taxon>
        <taxon>Myxococcales</taxon>
        <taxon>Cystobacterineae</taxon>
        <taxon>Myxococcaceae</taxon>
        <taxon>Pyxidicoccus</taxon>
    </lineage>
</organism>
<dbReference type="Gene3D" id="2.160.20.120">
    <property type="match status" value="1"/>
</dbReference>
<dbReference type="EMBL" id="JABBJJ010000009">
    <property type="protein sequence ID" value="NMO13867.1"/>
    <property type="molecule type" value="Genomic_DNA"/>
</dbReference>
<keyword evidence="3" id="KW-1185">Reference proteome</keyword>
<dbReference type="Proteomes" id="UP000518300">
    <property type="component" value="Unassembled WGS sequence"/>
</dbReference>
<sequence length="248" mass="26078">MDAKHRARWLGMSLLVGLLTGCGPQLKGSGNVIDEDRQTPDFAAVEVDDGIQAIIVVDPTQPRKVRIIGDDNLVERVRTEVRTGNGTTLRVHLPTDDADDWSSDTPLRAEVTLPELTALVASGASSVELSGAITSDAFSLEASGASRIRADGLETQELTLVLSGASEATARGYAHRVTNTLSGASQFRARQLTSREASLVVSGGSTAELQVSDLLLKVTASGGSDVTILGRPIVRSQELSGGASLRFE</sequence>
<dbReference type="AlphaFoldDB" id="A0A848L5T7"/>
<gene>
    <name evidence="2" type="ORF">HG543_03190</name>
</gene>
<reference evidence="2 3" key="1">
    <citation type="submission" date="2020-04" db="EMBL/GenBank/DDBJ databases">
        <title>Draft genome of Pyxidicoccus fallax type strain.</title>
        <authorList>
            <person name="Whitworth D.E."/>
        </authorList>
    </citation>
    <scope>NUCLEOTIDE SEQUENCE [LARGE SCALE GENOMIC DNA]</scope>
    <source>
        <strain evidence="2 3">DSM 14698</strain>
    </source>
</reference>
<evidence type="ECO:0000313" key="3">
    <source>
        <dbReference type="Proteomes" id="UP000518300"/>
    </source>
</evidence>
<dbReference type="RefSeq" id="WP_169343149.1">
    <property type="nucleotide sequence ID" value="NZ_JABBJJ010000009.1"/>
</dbReference>
<evidence type="ECO:0000313" key="2">
    <source>
        <dbReference type="EMBL" id="NMO13867.1"/>
    </source>
</evidence>
<dbReference type="InterPro" id="IPR021255">
    <property type="entry name" value="DUF2807"/>
</dbReference>
<comment type="caution">
    <text evidence="2">The sequence shown here is derived from an EMBL/GenBank/DDBJ whole genome shotgun (WGS) entry which is preliminary data.</text>
</comment>
<dbReference type="Pfam" id="PF10988">
    <property type="entry name" value="DUF2807"/>
    <property type="match status" value="1"/>
</dbReference>
<protein>
    <submittedName>
        <fullName evidence="2">DUF2807 domain-containing protein</fullName>
    </submittedName>
</protein>
<feature type="domain" description="Putative auto-transporter adhesin head GIN" evidence="1">
    <location>
        <begin position="41"/>
        <end position="232"/>
    </location>
</feature>
<accession>A0A848L5T7</accession>
<dbReference type="PROSITE" id="PS51257">
    <property type="entry name" value="PROKAR_LIPOPROTEIN"/>
    <property type="match status" value="1"/>
</dbReference>
<proteinExistence type="predicted"/>